<evidence type="ECO:0000259" key="4">
    <source>
        <dbReference type="Pfam" id="PF24277"/>
    </source>
</evidence>
<keyword evidence="2" id="KW-0804">Transcription</keyword>
<dbReference type="AlphaFoldDB" id="A0AAP2Z415"/>
<proteinExistence type="predicted"/>
<dbReference type="Proteomes" id="UP001321018">
    <property type="component" value="Unassembled WGS sequence"/>
</dbReference>
<dbReference type="InterPro" id="IPR007050">
    <property type="entry name" value="HTH_bacterioopsin"/>
</dbReference>
<dbReference type="EMBL" id="JAOPKB010000017">
    <property type="protein sequence ID" value="MCU4975250.1"/>
    <property type="molecule type" value="Genomic_DNA"/>
</dbReference>
<comment type="caution">
    <text evidence="5">The sequence shown here is derived from an EMBL/GenBank/DDBJ whole genome shotgun (WGS) entry which is preliminary data.</text>
</comment>
<dbReference type="PANTHER" id="PTHR34236:SF1">
    <property type="entry name" value="DIMETHYL SULFOXIDE REDUCTASE TRANSCRIPTIONAL ACTIVATOR"/>
    <property type="match status" value="1"/>
</dbReference>
<dbReference type="InterPro" id="IPR036388">
    <property type="entry name" value="WH-like_DNA-bd_sf"/>
</dbReference>
<keyword evidence="1" id="KW-0805">Transcription regulation</keyword>
<evidence type="ECO:0000259" key="3">
    <source>
        <dbReference type="Pfam" id="PF04967"/>
    </source>
</evidence>
<keyword evidence="7" id="KW-1185">Reference proteome</keyword>
<evidence type="ECO:0000313" key="6">
    <source>
        <dbReference type="EMBL" id="MCU4975250.1"/>
    </source>
</evidence>
<organism evidence="5 8">
    <name type="scientific">Natronoglomus mannanivorans</name>
    <dbReference type="NCBI Taxonomy" id="2979990"/>
    <lineage>
        <taxon>Archaea</taxon>
        <taxon>Methanobacteriati</taxon>
        <taxon>Methanobacteriota</taxon>
        <taxon>Stenosarchaea group</taxon>
        <taxon>Halobacteria</taxon>
        <taxon>Halobacteriales</taxon>
        <taxon>Natrialbaceae</taxon>
        <taxon>Natronoglomus</taxon>
    </lineage>
</organism>
<evidence type="ECO:0000313" key="7">
    <source>
        <dbReference type="Proteomes" id="UP001320972"/>
    </source>
</evidence>
<feature type="domain" description="DmsR-like N-terminal" evidence="4">
    <location>
        <begin position="1"/>
        <end position="156"/>
    </location>
</feature>
<dbReference type="InterPro" id="IPR056433">
    <property type="entry name" value="DmsR-like_N"/>
</dbReference>
<dbReference type="EMBL" id="JAOPKA010000044">
    <property type="protein sequence ID" value="MCU4744776.1"/>
    <property type="molecule type" value="Genomic_DNA"/>
</dbReference>
<dbReference type="RefSeq" id="WP_338006571.1">
    <property type="nucleotide sequence ID" value="NZ_JAOPKA010000044.1"/>
</dbReference>
<protein>
    <submittedName>
        <fullName evidence="5">Helix-turn-helix domain-containing protein</fullName>
    </submittedName>
</protein>
<evidence type="ECO:0000313" key="8">
    <source>
        <dbReference type="Proteomes" id="UP001321018"/>
    </source>
</evidence>
<dbReference type="PANTHER" id="PTHR34236">
    <property type="entry name" value="DIMETHYL SULFOXIDE REDUCTASE TRANSCRIPTIONAL ACTIVATOR"/>
    <property type="match status" value="1"/>
</dbReference>
<evidence type="ECO:0000256" key="1">
    <source>
        <dbReference type="ARBA" id="ARBA00023015"/>
    </source>
</evidence>
<evidence type="ECO:0000313" key="5">
    <source>
        <dbReference type="EMBL" id="MCU4744776.1"/>
    </source>
</evidence>
<dbReference type="Gene3D" id="1.10.10.10">
    <property type="entry name" value="Winged helix-like DNA-binding domain superfamily/Winged helix DNA-binding domain"/>
    <property type="match status" value="1"/>
</dbReference>
<evidence type="ECO:0000256" key="2">
    <source>
        <dbReference type="ARBA" id="ARBA00023163"/>
    </source>
</evidence>
<dbReference type="Proteomes" id="UP001320972">
    <property type="component" value="Unassembled WGS sequence"/>
</dbReference>
<feature type="domain" description="HTH bat-type" evidence="3">
    <location>
        <begin position="173"/>
        <end position="224"/>
    </location>
</feature>
<gene>
    <name evidence="6" type="ORF">OB955_21340</name>
    <name evidence="5" type="ORF">OB960_25770</name>
</gene>
<dbReference type="Pfam" id="PF24277">
    <property type="entry name" value="DmsR_N"/>
    <property type="match status" value="1"/>
</dbReference>
<reference evidence="5 7" key="1">
    <citation type="submission" date="2022-09" db="EMBL/GenBank/DDBJ databases">
        <title>Enrichment on poylsaccharides allowed isolation of novel metabolic and taxonomic groups of Haloarchaea.</title>
        <authorList>
            <person name="Sorokin D.Y."/>
            <person name="Elcheninov A.G."/>
            <person name="Khizhniak T.V."/>
            <person name="Kolganova T.V."/>
            <person name="Kublanov I.V."/>
        </authorList>
    </citation>
    <scope>NUCLEOTIDE SEQUENCE</scope>
    <source>
        <strain evidence="6 7">AArc-m2/3/4</strain>
        <strain evidence="5">AArc-xg1-1</strain>
    </source>
</reference>
<accession>A0AAP2Z415</accession>
<dbReference type="Pfam" id="PF04967">
    <property type="entry name" value="HTH_10"/>
    <property type="match status" value="1"/>
</dbReference>
<name>A0AAP2Z415_9EURY</name>
<sequence length="230" mass="25557">MGTGIRAEVKIDTPAECPIAQLSAATETSSYSITKSVSPTDPTRVTEEFMLDAELSLESLADDSELELDLGPELEEGLTEVFSYGSKTVYRFTRERGRGCPCECLAEFDCPIVDVHIESGALYLVFHATDMAGLQEIIGELRERYPNLDVQRLLQSQQDRTEQNLVFVDRSTLTDRQREVLETAHRMGYFDHPKRANAGEVASELEITTSTFTEHLSAAQTKILSAILTS</sequence>